<dbReference type="Proteomes" id="UP000276133">
    <property type="component" value="Unassembled WGS sequence"/>
</dbReference>
<sequence length="85" mass="10254">MVSKGTILYRIPKNSIFKKGKQKVHHITNSKSTFQTKLHKIWTKEEYRIYIENLPLIPCFSFIWNIKYDTMSNIMDQETKIKFNK</sequence>
<proteinExistence type="predicted"/>
<dbReference type="EMBL" id="REGN01002159">
    <property type="protein sequence ID" value="RNA29820.1"/>
    <property type="molecule type" value="Genomic_DNA"/>
</dbReference>
<accession>A0A3M7S2G5</accession>
<reference evidence="1 2" key="1">
    <citation type="journal article" date="2018" name="Sci. Rep.">
        <title>Genomic signatures of local adaptation to the degree of environmental predictability in rotifers.</title>
        <authorList>
            <person name="Franch-Gras L."/>
            <person name="Hahn C."/>
            <person name="Garcia-Roger E.M."/>
            <person name="Carmona M.J."/>
            <person name="Serra M."/>
            <person name="Gomez A."/>
        </authorList>
    </citation>
    <scope>NUCLEOTIDE SEQUENCE [LARGE SCALE GENOMIC DNA]</scope>
    <source>
        <strain evidence="1">HYR1</strain>
    </source>
</reference>
<comment type="caution">
    <text evidence="1">The sequence shown here is derived from an EMBL/GenBank/DDBJ whole genome shotgun (WGS) entry which is preliminary data.</text>
</comment>
<dbReference type="AlphaFoldDB" id="A0A3M7S2G5"/>
<evidence type="ECO:0000313" key="2">
    <source>
        <dbReference type="Proteomes" id="UP000276133"/>
    </source>
</evidence>
<gene>
    <name evidence="1" type="ORF">BpHYR1_029253</name>
</gene>
<keyword evidence="2" id="KW-1185">Reference proteome</keyword>
<name>A0A3M7S2G5_BRAPC</name>
<protein>
    <submittedName>
        <fullName evidence="1">Uncharacterized protein</fullName>
    </submittedName>
</protein>
<evidence type="ECO:0000313" key="1">
    <source>
        <dbReference type="EMBL" id="RNA29820.1"/>
    </source>
</evidence>
<organism evidence="1 2">
    <name type="scientific">Brachionus plicatilis</name>
    <name type="common">Marine rotifer</name>
    <name type="synonym">Brachionus muelleri</name>
    <dbReference type="NCBI Taxonomy" id="10195"/>
    <lineage>
        <taxon>Eukaryota</taxon>
        <taxon>Metazoa</taxon>
        <taxon>Spiralia</taxon>
        <taxon>Gnathifera</taxon>
        <taxon>Rotifera</taxon>
        <taxon>Eurotatoria</taxon>
        <taxon>Monogononta</taxon>
        <taxon>Pseudotrocha</taxon>
        <taxon>Ploima</taxon>
        <taxon>Brachionidae</taxon>
        <taxon>Brachionus</taxon>
    </lineage>
</organism>